<protein>
    <submittedName>
        <fullName evidence="1">Uncharacterized protein</fullName>
    </submittedName>
</protein>
<keyword evidence="2" id="KW-1185">Reference proteome</keyword>
<dbReference type="Proteomes" id="UP001500101">
    <property type="component" value="Unassembled WGS sequence"/>
</dbReference>
<accession>A0ABP7YGZ7</accession>
<dbReference type="RefSeq" id="WP_344673588.1">
    <property type="nucleotide sequence ID" value="NZ_BAAAZI010000006.1"/>
</dbReference>
<gene>
    <name evidence="1" type="ORF">GCM10022216_10720</name>
</gene>
<sequence>MKYKHIFISILTVLLLTINTSHLFSQIFDYDQPSPKVKWRQINSPNFQLIYPQEFESSASLLAQQIQTMLDNASEDLKIKPKKISIIFQENHIEQNGFVQLAPRKVELYSTPGPATDNTAWLPNLIQHELRHVAQFDKLTGKIKGPFFEQLALALYGIHLPAWYFEGDAVDIETRFSNGGRGRSNDWFLPLKANLLSGRNYTFSKNIIGSYKDITPSYYLTGYVMNAYLNNTKGEAVKEQILKDMSRHLLRPYNFNLALKKHTGLYSHQLHQISMDSLNKVWQTSWKNQEGDLLANQDDRYFSSYFLPQTNASNLIYALKESPQRIDEIVEIEGEKQKSILKLGYQLRPYFNINNNNIVWEETRRDARFGKQTYNIIRIFDFKTKKSHDLSKNSRFYSPIIDANSQNVYAVHVNENNVSSLVKIEISTKSVSEIINLADGSQLLQPSLNSDNTKIVAIVIGEKGNNLIEIDLQTKATRWLLRWSNQELERPVYSEKGIVFKGQSSDADNLFLIDNSDNQLYQISESQLGFRNPSIGNQGEILYNSYRYNGYKMAKLNLNTVEKTRISLLEYVPTLVDSTVKEPYFLPNSAENVGLTSKKYSPWSHFLNFHSLSISANNFESFDNYKPGIFWIANDLLHTSQLKLGYEYDLEREKSTYSAEISYQRYFPKLTFAYKNRGMVGQAKVANKPNETINFDYREHVYTLDLQVPFQKYRGKDLYSYGLNFGTSYQKRYDLSLNTIRSFQYEIAFPLNYQVYFNRNQRRSNMDLVPRWGQNISFVYRHVPFSNNMNGQYFSLKSNFYFPGFYANHAFQARFSWQHGDGRYLASNELPMVGGWAHFKSEKVDNTLLLNYRFPIAYPDWSIGPLAYVKRFHGYLFSDHQNVGKNNLAPASYGVGLSVDFNLLRYKLPDFGFGSKLSYINHPSARGKIVPSFSFNYSY</sequence>
<dbReference type="EMBL" id="BAAAZI010000006">
    <property type="protein sequence ID" value="GAA4136143.1"/>
    <property type="molecule type" value="Genomic_DNA"/>
</dbReference>
<organism evidence="1 2">
    <name type="scientific">Sphingobacterium kyonggiense</name>
    <dbReference type="NCBI Taxonomy" id="714075"/>
    <lineage>
        <taxon>Bacteria</taxon>
        <taxon>Pseudomonadati</taxon>
        <taxon>Bacteroidota</taxon>
        <taxon>Sphingobacteriia</taxon>
        <taxon>Sphingobacteriales</taxon>
        <taxon>Sphingobacteriaceae</taxon>
        <taxon>Sphingobacterium</taxon>
    </lineage>
</organism>
<comment type="caution">
    <text evidence="1">The sequence shown here is derived from an EMBL/GenBank/DDBJ whole genome shotgun (WGS) entry which is preliminary data.</text>
</comment>
<name>A0ABP7YGZ7_9SPHI</name>
<evidence type="ECO:0000313" key="1">
    <source>
        <dbReference type="EMBL" id="GAA4136143.1"/>
    </source>
</evidence>
<dbReference type="Gene3D" id="2.120.10.30">
    <property type="entry name" value="TolB, C-terminal domain"/>
    <property type="match status" value="1"/>
</dbReference>
<dbReference type="InterPro" id="IPR011042">
    <property type="entry name" value="6-blade_b-propeller_TolB-like"/>
</dbReference>
<evidence type="ECO:0000313" key="2">
    <source>
        <dbReference type="Proteomes" id="UP001500101"/>
    </source>
</evidence>
<dbReference type="SUPFAM" id="SSF82171">
    <property type="entry name" value="DPP6 N-terminal domain-like"/>
    <property type="match status" value="1"/>
</dbReference>
<proteinExistence type="predicted"/>
<reference evidence="2" key="1">
    <citation type="journal article" date="2019" name="Int. J. Syst. Evol. Microbiol.">
        <title>The Global Catalogue of Microorganisms (GCM) 10K type strain sequencing project: providing services to taxonomists for standard genome sequencing and annotation.</title>
        <authorList>
            <consortium name="The Broad Institute Genomics Platform"/>
            <consortium name="The Broad Institute Genome Sequencing Center for Infectious Disease"/>
            <person name="Wu L."/>
            <person name="Ma J."/>
        </authorList>
    </citation>
    <scope>NUCLEOTIDE SEQUENCE [LARGE SCALE GENOMIC DNA]</scope>
    <source>
        <strain evidence="2">JCM 16704</strain>
    </source>
</reference>